<comment type="caution">
    <text evidence="1">The sequence shown here is derived from an EMBL/GenBank/DDBJ whole genome shotgun (WGS) entry which is preliminary data.</text>
</comment>
<name>X0UCS9_9ZZZZ</name>
<gene>
    <name evidence="1" type="ORF">S01H1_34428</name>
</gene>
<proteinExistence type="predicted"/>
<dbReference type="EMBL" id="BARS01021435">
    <property type="protein sequence ID" value="GAG03579.1"/>
    <property type="molecule type" value="Genomic_DNA"/>
</dbReference>
<reference evidence="1" key="1">
    <citation type="journal article" date="2014" name="Front. Microbiol.">
        <title>High frequency of phylogenetically diverse reductive dehalogenase-homologous genes in deep subseafloor sedimentary metagenomes.</title>
        <authorList>
            <person name="Kawai M."/>
            <person name="Futagami T."/>
            <person name="Toyoda A."/>
            <person name="Takaki Y."/>
            <person name="Nishi S."/>
            <person name="Hori S."/>
            <person name="Arai W."/>
            <person name="Tsubouchi T."/>
            <person name="Morono Y."/>
            <person name="Uchiyama I."/>
            <person name="Ito T."/>
            <person name="Fujiyama A."/>
            <person name="Inagaki F."/>
            <person name="Takami H."/>
        </authorList>
    </citation>
    <scope>NUCLEOTIDE SEQUENCE</scope>
    <source>
        <strain evidence="1">Expedition CK06-06</strain>
    </source>
</reference>
<organism evidence="1">
    <name type="scientific">marine sediment metagenome</name>
    <dbReference type="NCBI Taxonomy" id="412755"/>
    <lineage>
        <taxon>unclassified sequences</taxon>
        <taxon>metagenomes</taxon>
        <taxon>ecological metagenomes</taxon>
    </lineage>
</organism>
<protein>
    <submittedName>
        <fullName evidence="1">Uncharacterized protein</fullName>
    </submittedName>
</protein>
<dbReference type="AlphaFoldDB" id="X0UCS9"/>
<sequence>MARAILFKSKGLPSAFRATIAVSKDTGLPKGVKPRYSVLGGSVNRRIKTRTFKTKLQAIKFARKKIKEF</sequence>
<evidence type="ECO:0000313" key="1">
    <source>
        <dbReference type="EMBL" id="GAG03579.1"/>
    </source>
</evidence>
<accession>X0UCS9</accession>